<feature type="region of interest" description="Disordered" evidence="1">
    <location>
        <begin position="1"/>
        <end position="31"/>
    </location>
</feature>
<reference evidence="2 3" key="1">
    <citation type="submission" date="2016-10" db="EMBL/GenBank/DDBJ databases">
        <authorList>
            <person name="de Groot N.N."/>
        </authorList>
    </citation>
    <scope>NUCLEOTIDE SEQUENCE [LARGE SCALE GENOMIC DNA]</scope>
    <source>
        <strain evidence="2 3">DSM 44892</strain>
    </source>
</reference>
<keyword evidence="3" id="KW-1185">Reference proteome</keyword>
<organism evidence="2 3">
    <name type="scientific">Rhodococcus triatomae</name>
    <dbReference type="NCBI Taxonomy" id="300028"/>
    <lineage>
        <taxon>Bacteria</taxon>
        <taxon>Bacillati</taxon>
        <taxon>Actinomycetota</taxon>
        <taxon>Actinomycetes</taxon>
        <taxon>Mycobacteriales</taxon>
        <taxon>Nocardiaceae</taxon>
        <taxon>Rhodococcus</taxon>
    </lineage>
</organism>
<dbReference type="Proteomes" id="UP000183263">
    <property type="component" value="Unassembled WGS sequence"/>
</dbReference>
<dbReference type="AlphaFoldDB" id="A0A1G8Q1Y3"/>
<dbReference type="InterPro" id="IPR037883">
    <property type="entry name" value="Knr4/Smi1-like_sf"/>
</dbReference>
<gene>
    <name evidence="2" type="ORF">SAMN05444695_11444</name>
</gene>
<sequence length="31" mass="3422">MKYTPGKPATEPDIAAVENKIGHPLPEPYRT</sequence>
<name>A0A1G8Q1Y3_9NOCA</name>
<evidence type="ECO:0000313" key="3">
    <source>
        <dbReference type="Proteomes" id="UP000183263"/>
    </source>
</evidence>
<dbReference type="EMBL" id="FNDN01000014">
    <property type="protein sequence ID" value="SDI98536.1"/>
    <property type="molecule type" value="Genomic_DNA"/>
</dbReference>
<evidence type="ECO:0000313" key="2">
    <source>
        <dbReference type="EMBL" id="SDI98536.1"/>
    </source>
</evidence>
<protein>
    <submittedName>
        <fullName evidence="2">Uncharacterized protein</fullName>
    </submittedName>
</protein>
<dbReference type="SUPFAM" id="SSF160631">
    <property type="entry name" value="SMI1/KNR4-like"/>
    <property type="match status" value="1"/>
</dbReference>
<proteinExistence type="predicted"/>
<evidence type="ECO:0000256" key="1">
    <source>
        <dbReference type="SAM" id="MobiDB-lite"/>
    </source>
</evidence>
<accession>A0A1G8Q1Y3</accession>